<feature type="region of interest" description="Disordered" evidence="2">
    <location>
        <begin position="361"/>
        <end position="385"/>
    </location>
</feature>
<proteinExistence type="predicted"/>
<dbReference type="Pfam" id="PF23079">
    <property type="entry name" value="HTH_NOL4_2nd"/>
    <property type="match status" value="1"/>
</dbReference>
<dbReference type="PANTHER" id="PTHR12449">
    <property type="entry name" value="DEATH DOMAIN-CONTAINING PROTEIN"/>
    <property type="match status" value="1"/>
</dbReference>
<evidence type="ECO:0000313" key="5">
    <source>
        <dbReference type="Proteomes" id="UP000275408"/>
    </source>
</evidence>
<dbReference type="OrthoDB" id="10047222at2759"/>
<dbReference type="GO" id="GO:0003677">
    <property type="term" value="F:DNA binding"/>
    <property type="evidence" value="ECO:0007669"/>
    <property type="project" value="UniProtKB-KW"/>
</dbReference>
<keyword evidence="5" id="KW-1185">Reference proteome</keyword>
<feature type="region of interest" description="Disordered" evidence="2">
    <location>
        <begin position="544"/>
        <end position="579"/>
    </location>
</feature>
<dbReference type="InterPro" id="IPR006600">
    <property type="entry name" value="HTH_CenpB_DNA-bd_dom"/>
</dbReference>
<evidence type="ECO:0000256" key="1">
    <source>
        <dbReference type="ARBA" id="ARBA00023125"/>
    </source>
</evidence>
<feature type="compositionally biased region" description="Low complexity" evidence="2">
    <location>
        <begin position="703"/>
        <end position="712"/>
    </location>
</feature>
<feature type="region of interest" description="Disordered" evidence="2">
    <location>
        <begin position="694"/>
        <end position="740"/>
    </location>
</feature>
<evidence type="ECO:0000259" key="3">
    <source>
        <dbReference type="PROSITE" id="PS51253"/>
    </source>
</evidence>
<protein>
    <recommendedName>
        <fullName evidence="3">HTH CENPB-type domain-containing protein</fullName>
    </recommendedName>
</protein>
<feature type="non-terminal residue" evidence="4">
    <location>
        <position position="1"/>
    </location>
</feature>
<dbReference type="PROSITE" id="PS51253">
    <property type="entry name" value="HTH_CENPB"/>
    <property type="match status" value="1"/>
</dbReference>
<dbReference type="Gene3D" id="1.10.10.60">
    <property type="entry name" value="Homeodomain-like"/>
    <property type="match status" value="2"/>
</dbReference>
<feature type="compositionally biased region" description="Acidic residues" evidence="2">
    <location>
        <begin position="556"/>
        <end position="569"/>
    </location>
</feature>
<keyword evidence="1" id="KW-0238">DNA-binding</keyword>
<feature type="compositionally biased region" description="Polar residues" evidence="2">
    <location>
        <begin position="713"/>
        <end position="723"/>
    </location>
</feature>
<dbReference type="STRING" id="46731.A0A3M6TJN4"/>
<dbReference type="InterPro" id="IPR009057">
    <property type="entry name" value="Homeodomain-like_sf"/>
</dbReference>
<comment type="caution">
    <text evidence="4">The sequence shown here is derived from an EMBL/GenBank/DDBJ whole genome shotgun (WGS) entry which is preliminary data.</text>
</comment>
<gene>
    <name evidence="4" type="ORF">pdam_00008870</name>
</gene>
<sequence>EVRRSQAICFHGPPNEPIPHNIHSANILAGSASGVFFSKMSFERSSFRRNFQGWVELNYGENSRTKTITRKKFNKICRYLLGEPQIETDAKFRFWVKSKGFRIAQAEDSPDYGVLYVPVKVPHTRSVEMLYPYEDKIGQSARSQVVEYRRVAVADDFFDIISSVHINERGIHVGQKKTYKAVANTYAFLPREAVSYYLMSCSTCKQRIQRFNSILLKHGRPLSPVSDLGRESPASDLESDVEASFSSHDSDEEGGGYGVKRFKRDIAEEVFEENGNRNGASSPGTEHEMMDTAVNGGHGNDVPRDASLCQSDESLAAKGLLPGYQTYSTDQKQEVVNYAKETTVREASRKYNVPRSTVQVWCKHGPPTKKEKRSPGGGGRRLSYSNETDEKLLQWVLRQQDKGTPVTRDAIQAQARLLVRDECPEFKASSGWVEKFLSRHNLTIATKMSSQNPSEAIPISYVVPIASIPISSSGVLNHGANSPRATDGRSVTSEDTRSDSGKSEENDELYDATSPALPENNTATAVNQIIREPPNLSEMLKPIQSASSPASMGLKDEDDDDGEGEDGEGDGEKADPANVNPERLKAFNMFVRLFVDENLDRLVPISKQPKEKILAIIQSCNRQFPEFRDRARKRIRTYLKSCRRLKKLKEPLKRAADQMSSNPNMSAAQMAEVNNILASACANEQENARLVTADGDATGNTGSVPSSSPASSHIAQNSTSNSRTNDRPAENGGPTLPKPKVLTQCQISATEVQAIRQLIAGYRESAAFLYRSADELEALLPPL</sequence>
<organism evidence="4 5">
    <name type="scientific">Pocillopora damicornis</name>
    <name type="common">Cauliflower coral</name>
    <name type="synonym">Millepora damicornis</name>
    <dbReference type="NCBI Taxonomy" id="46731"/>
    <lineage>
        <taxon>Eukaryota</taxon>
        <taxon>Metazoa</taxon>
        <taxon>Cnidaria</taxon>
        <taxon>Anthozoa</taxon>
        <taxon>Hexacorallia</taxon>
        <taxon>Scleractinia</taxon>
        <taxon>Astrocoeniina</taxon>
        <taxon>Pocilloporidae</taxon>
        <taxon>Pocillopora</taxon>
    </lineage>
</organism>
<dbReference type="EMBL" id="RCHS01003465">
    <property type="protein sequence ID" value="RMX41632.1"/>
    <property type="molecule type" value="Genomic_DNA"/>
</dbReference>
<dbReference type="Pfam" id="PF03221">
    <property type="entry name" value="HTH_Tnp_Tc5"/>
    <property type="match status" value="1"/>
</dbReference>
<dbReference type="InterPro" id="IPR039788">
    <property type="entry name" value="NOL4/NOL4L"/>
</dbReference>
<feature type="compositionally biased region" description="Polar residues" evidence="2">
    <location>
        <begin position="479"/>
        <end position="491"/>
    </location>
</feature>
<reference evidence="4 5" key="1">
    <citation type="journal article" date="2018" name="Sci. Rep.">
        <title>Comparative analysis of the Pocillopora damicornis genome highlights role of immune system in coral evolution.</title>
        <authorList>
            <person name="Cunning R."/>
            <person name="Bay R.A."/>
            <person name="Gillette P."/>
            <person name="Baker A.C."/>
            <person name="Traylor-Knowles N."/>
        </authorList>
    </citation>
    <scope>NUCLEOTIDE SEQUENCE [LARGE SCALE GENOMIC DNA]</scope>
    <source>
        <strain evidence="4">RSMAS</strain>
        <tissue evidence="4">Whole animal</tissue>
    </source>
</reference>
<dbReference type="SUPFAM" id="SSF46689">
    <property type="entry name" value="Homeodomain-like"/>
    <property type="match status" value="2"/>
</dbReference>
<evidence type="ECO:0000256" key="2">
    <source>
        <dbReference type="SAM" id="MobiDB-lite"/>
    </source>
</evidence>
<feature type="domain" description="HTH CENPB-type" evidence="3">
    <location>
        <begin position="376"/>
        <end position="446"/>
    </location>
</feature>
<accession>A0A3M6TJN4</accession>
<name>A0A3M6TJN4_POCDA</name>
<dbReference type="InterPro" id="IPR056549">
    <property type="entry name" value="HTH_NOL4"/>
</dbReference>
<dbReference type="Proteomes" id="UP000275408">
    <property type="component" value="Unassembled WGS sequence"/>
</dbReference>
<feature type="region of interest" description="Disordered" evidence="2">
    <location>
        <begin position="473"/>
        <end position="521"/>
    </location>
</feature>
<feature type="compositionally biased region" description="Basic and acidic residues" evidence="2">
    <location>
        <begin position="492"/>
        <end position="504"/>
    </location>
</feature>
<dbReference type="SMART" id="SM00674">
    <property type="entry name" value="CENPB"/>
    <property type="match status" value="1"/>
</dbReference>
<dbReference type="AlphaFoldDB" id="A0A3M6TJN4"/>
<evidence type="ECO:0000313" key="4">
    <source>
        <dbReference type="EMBL" id="RMX41632.1"/>
    </source>
</evidence>
<feature type="region of interest" description="Disordered" evidence="2">
    <location>
        <begin position="225"/>
        <end position="258"/>
    </location>
</feature>
<dbReference type="PANTHER" id="PTHR12449:SF22">
    <property type="entry name" value="NUCLEOLAR PROTEIN 4"/>
    <property type="match status" value="1"/>
</dbReference>